<dbReference type="CDD" id="cd01949">
    <property type="entry name" value="GGDEF"/>
    <property type="match status" value="1"/>
</dbReference>
<dbReference type="SUPFAM" id="SSF55073">
    <property type="entry name" value="Nucleotide cyclase"/>
    <property type="match status" value="1"/>
</dbReference>
<dbReference type="FunFam" id="3.30.70.270:FF:000001">
    <property type="entry name" value="Diguanylate cyclase domain protein"/>
    <property type="match status" value="1"/>
</dbReference>
<feature type="transmembrane region" description="Helical" evidence="1">
    <location>
        <begin position="20"/>
        <end position="38"/>
    </location>
</feature>
<dbReference type="KEGG" id="mmec:FIU01_10900"/>
<dbReference type="SMART" id="SM00267">
    <property type="entry name" value="GGDEF"/>
    <property type="match status" value="1"/>
</dbReference>
<feature type="domain" description="HAMP" evidence="3">
    <location>
        <begin position="178"/>
        <end position="231"/>
    </location>
</feature>
<reference evidence="6" key="1">
    <citation type="journal article" date="2019" name="ISME J.">
        <title>Evolution in action: habitat transition from sediment to the pelagial leads to genome streamlining in Methylophilaceae.</title>
        <authorList>
            <person name="Salcher M."/>
            <person name="Schaefle D."/>
            <person name="Kaspar M."/>
            <person name="Neuenschwander S.M."/>
            <person name="Ghai R."/>
        </authorList>
    </citation>
    <scope>NUCLEOTIDE SEQUENCE [LARGE SCALE GENOMIC DNA]</scope>
    <source>
        <strain evidence="6">MMS-M-51</strain>
    </source>
</reference>
<dbReference type="PROSITE" id="PS50883">
    <property type="entry name" value="EAL"/>
    <property type="match status" value="1"/>
</dbReference>
<dbReference type="GO" id="GO:0003824">
    <property type="term" value="F:catalytic activity"/>
    <property type="evidence" value="ECO:0007669"/>
    <property type="project" value="UniProtKB-ARBA"/>
</dbReference>
<dbReference type="InterPro" id="IPR029787">
    <property type="entry name" value="Nucleotide_cyclase"/>
</dbReference>
<dbReference type="SMART" id="SM00052">
    <property type="entry name" value="EAL"/>
    <property type="match status" value="1"/>
</dbReference>
<dbReference type="InterPro" id="IPR043128">
    <property type="entry name" value="Rev_trsase/Diguanyl_cyclase"/>
</dbReference>
<dbReference type="InterPro" id="IPR000160">
    <property type="entry name" value="GGDEF_dom"/>
</dbReference>
<keyword evidence="1" id="KW-0812">Transmembrane</keyword>
<dbReference type="CDD" id="cd01948">
    <property type="entry name" value="EAL"/>
    <property type="match status" value="1"/>
</dbReference>
<dbReference type="SUPFAM" id="SSF141868">
    <property type="entry name" value="EAL domain-like"/>
    <property type="match status" value="1"/>
</dbReference>
<feature type="domain" description="EAL" evidence="2">
    <location>
        <begin position="422"/>
        <end position="676"/>
    </location>
</feature>
<name>A0A5B8CUK4_9PROT</name>
<keyword evidence="6" id="KW-1185">Reference proteome</keyword>
<dbReference type="Pfam" id="PF00563">
    <property type="entry name" value="EAL"/>
    <property type="match status" value="1"/>
</dbReference>
<dbReference type="PANTHER" id="PTHR44757">
    <property type="entry name" value="DIGUANYLATE CYCLASE DGCP"/>
    <property type="match status" value="1"/>
</dbReference>
<dbReference type="PROSITE" id="PS50885">
    <property type="entry name" value="HAMP"/>
    <property type="match status" value="1"/>
</dbReference>
<dbReference type="InterPro" id="IPR035919">
    <property type="entry name" value="EAL_sf"/>
</dbReference>
<dbReference type="EMBL" id="CP040946">
    <property type="protein sequence ID" value="QDC44978.1"/>
    <property type="molecule type" value="Genomic_DNA"/>
</dbReference>
<evidence type="ECO:0000256" key="1">
    <source>
        <dbReference type="SAM" id="Phobius"/>
    </source>
</evidence>
<proteinExistence type="predicted"/>
<dbReference type="PANTHER" id="PTHR44757:SF2">
    <property type="entry name" value="BIOFILM ARCHITECTURE MAINTENANCE PROTEIN MBAA"/>
    <property type="match status" value="1"/>
</dbReference>
<dbReference type="Proteomes" id="UP000311008">
    <property type="component" value="Chromosome"/>
</dbReference>
<dbReference type="Pfam" id="PF17152">
    <property type="entry name" value="CHASE8"/>
    <property type="match status" value="1"/>
</dbReference>
<sequence length="691" mass="78427">MLRLLPHLKIAHKLLLTELVMTLSMLLVFIVIAFGSHYHNLRSHLVRDILVQMNVVANAIGPAVMFGEVSSAAKTLEPLTDNQNIRSIVIYDQKRHPIQSLHPEHPKNPAVWQWLYPYFSDMDVTTPIVVNEKNVGTLHATIKQEQIVDVLIGFAWSNAIAVLAAALVGCLIMWRLNRNIVDPIHALQSFVSKITRNHHYDQRIQITSEDEIGMLSHDINNMLESIRQRDDQLQAELDHRKVIEEKLQFLAHYDKNTQLLNRHAFEEAITRKITAAPDDRQHVYLLLLDLDRFKIVNDAFGHNTGDKLLLQVAHRLRGNLSQEDAIFRLGGDEFAILLEAPGRNLIEQVCKRIIQTISAQFIVEDHEIHIGVSIGIALLRSGFDSKTEVMKNADIALYQAKDAGRNTFRFYSESDEANTSELRNLREELHFAQQNQQLELFYQPIIHTQHLKTIGFEALLRWRHPTKGLLTPDQFIHLAEGSGLIISIGAWVIHQSLKQLAMWQDMFDQDLFMNVNISSRQLDDDSLSDTIRHALDYYHVSPRTLNLEITESMVMRNIESAKQILYSLKQLGIGIAIDDFGIGHSSMNYLKQLPVDILKIDKQFTAGIPQDKVDIAIVDALVALAVSLNLKVVAEGVESAIQFEYLQYKLCHHVQGYLFSAALSASQTTTFMADFPESIPAVFRKIAASEA</sequence>
<dbReference type="Pfam" id="PF00672">
    <property type="entry name" value="HAMP"/>
    <property type="match status" value="1"/>
</dbReference>
<dbReference type="Gene3D" id="3.30.70.270">
    <property type="match status" value="1"/>
</dbReference>
<dbReference type="GO" id="GO:0016020">
    <property type="term" value="C:membrane"/>
    <property type="evidence" value="ECO:0007669"/>
    <property type="project" value="InterPro"/>
</dbReference>
<dbReference type="InterPro" id="IPR003660">
    <property type="entry name" value="HAMP_dom"/>
</dbReference>
<dbReference type="NCBIfam" id="TIGR00254">
    <property type="entry name" value="GGDEF"/>
    <property type="match status" value="1"/>
</dbReference>
<organism evidence="5 6">
    <name type="scientific">Methylophilus medardicus</name>
    <dbReference type="NCBI Taxonomy" id="2588534"/>
    <lineage>
        <taxon>Bacteria</taxon>
        <taxon>Pseudomonadati</taxon>
        <taxon>Pseudomonadota</taxon>
        <taxon>Betaproteobacteria</taxon>
        <taxon>Nitrosomonadales</taxon>
        <taxon>Methylophilaceae</taxon>
        <taxon>Methylophilus</taxon>
    </lineage>
</organism>
<accession>A0A5B8CUK4</accession>
<dbReference type="SMART" id="SM00304">
    <property type="entry name" value="HAMP"/>
    <property type="match status" value="1"/>
</dbReference>
<keyword evidence="1" id="KW-1133">Transmembrane helix</keyword>
<dbReference type="GO" id="GO:0007165">
    <property type="term" value="P:signal transduction"/>
    <property type="evidence" value="ECO:0007669"/>
    <property type="project" value="InterPro"/>
</dbReference>
<dbReference type="AlphaFoldDB" id="A0A5B8CUK4"/>
<evidence type="ECO:0000259" key="3">
    <source>
        <dbReference type="PROSITE" id="PS50885"/>
    </source>
</evidence>
<dbReference type="CDD" id="cd06225">
    <property type="entry name" value="HAMP"/>
    <property type="match status" value="1"/>
</dbReference>
<dbReference type="InterPro" id="IPR033417">
    <property type="entry name" value="CHASE8"/>
</dbReference>
<dbReference type="Gene3D" id="3.20.20.450">
    <property type="entry name" value="EAL domain"/>
    <property type="match status" value="1"/>
</dbReference>
<dbReference type="InterPro" id="IPR052155">
    <property type="entry name" value="Biofilm_reg_signaling"/>
</dbReference>
<dbReference type="OrthoDB" id="9813903at2"/>
<feature type="transmembrane region" description="Helical" evidence="1">
    <location>
        <begin position="150"/>
        <end position="174"/>
    </location>
</feature>
<protein>
    <submittedName>
        <fullName evidence="5">EAL domain-containing protein</fullName>
    </submittedName>
</protein>
<evidence type="ECO:0000313" key="6">
    <source>
        <dbReference type="Proteomes" id="UP000311008"/>
    </source>
</evidence>
<evidence type="ECO:0000259" key="4">
    <source>
        <dbReference type="PROSITE" id="PS50887"/>
    </source>
</evidence>
<dbReference type="Gene3D" id="6.10.340.10">
    <property type="match status" value="1"/>
</dbReference>
<dbReference type="InterPro" id="IPR001633">
    <property type="entry name" value="EAL_dom"/>
</dbReference>
<evidence type="ECO:0000259" key="2">
    <source>
        <dbReference type="PROSITE" id="PS50883"/>
    </source>
</evidence>
<dbReference type="RefSeq" id="WP_140004305.1">
    <property type="nucleotide sequence ID" value="NZ_CP040946.1"/>
</dbReference>
<gene>
    <name evidence="5" type="ORF">FIU01_10900</name>
</gene>
<dbReference type="SUPFAM" id="SSF158472">
    <property type="entry name" value="HAMP domain-like"/>
    <property type="match status" value="1"/>
</dbReference>
<keyword evidence="1" id="KW-0472">Membrane</keyword>
<feature type="domain" description="GGDEF" evidence="4">
    <location>
        <begin position="281"/>
        <end position="413"/>
    </location>
</feature>
<dbReference type="Pfam" id="PF00990">
    <property type="entry name" value="GGDEF"/>
    <property type="match status" value="1"/>
</dbReference>
<dbReference type="PROSITE" id="PS50887">
    <property type="entry name" value="GGDEF"/>
    <property type="match status" value="1"/>
</dbReference>
<evidence type="ECO:0000313" key="5">
    <source>
        <dbReference type="EMBL" id="QDC44978.1"/>
    </source>
</evidence>